<accession>H2J2W7</accession>
<reference evidence="2 3" key="1">
    <citation type="journal article" date="2012" name="J. Bacteriol.">
        <title>Complete Genome Sequence of the Thermophilic, Piezophilic, Heterotrophic Bacterium Marinitoga piezophila KA3.</title>
        <authorList>
            <person name="Lucas S."/>
            <person name="Han J."/>
            <person name="Lapidus A."/>
            <person name="Cheng J.F."/>
            <person name="Goodwin L.A."/>
            <person name="Pitluck S."/>
            <person name="Peters L."/>
            <person name="Mikhailova N."/>
            <person name="Teshima H."/>
            <person name="Detter J.C."/>
            <person name="Han C."/>
            <person name="Tapia R."/>
            <person name="Land M."/>
            <person name="Hauser L."/>
            <person name="Kyrpides N.C."/>
            <person name="Ivanova N."/>
            <person name="Pagani I."/>
            <person name="Vannier P."/>
            <person name="Oger P."/>
            <person name="Bartlett D.H."/>
            <person name="Noll K.M."/>
            <person name="Woyke T."/>
            <person name="Jebbar M."/>
        </authorList>
    </citation>
    <scope>NUCLEOTIDE SEQUENCE [LARGE SCALE GENOMIC DNA]</scope>
    <source>
        <strain evidence="3">DSM 14283 / JCM 11233 / KA3</strain>
    </source>
</reference>
<dbReference type="eggNOG" id="COG0438">
    <property type="taxonomic scope" value="Bacteria"/>
</dbReference>
<dbReference type="Proteomes" id="UP000007161">
    <property type="component" value="Chromosome"/>
</dbReference>
<dbReference type="InterPro" id="IPR028098">
    <property type="entry name" value="Glyco_trans_4-like_N"/>
</dbReference>
<keyword evidence="3" id="KW-1185">Reference proteome</keyword>
<feature type="domain" description="Glycosyltransferase subfamily 4-like N-terminal" evidence="1">
    <location>
        <begin position="5"/>
        <end position="131"/>
    </location>
</feature>
<dbReference type="Gene3D" id="3.40.50.2000">
    <property type="entry name" value="Glycogen Phosphorylase B"/>
    <property type="match status" value="2"/>
</dbReference>
<dbReference type="RefSeq" id="WP_014296729.1">
    <property type="nucleotide sequence ID" value="NC_016751.1"/>
</dbReference>
<dbReference type="KEGG" id="mpz:Marpi_1254"/>
<gene>
    <name evidence="2" type="ordered locus">Marpi_1254</name>
</gene>
<proteinExistence type="predicted"/>
<dbReference type="STRING" id="443254.Marpi_1254"/>
<reference evidence="3" key="2">
    <citation type="submission" date="2012-01" db="EMBL/GenBank/DDBJ databases">
        <title>Complete sequence of chromosome of Marinitoga piezophila KA3.</title>
        <authorList>
            <person name="Lucas S."/>
            <person name="Han J."/>
            <person name="Lapidus A."/>
            <person name="Cheng J.-F."/>
            <person name="Goodwin L."/>
            <person name="Pitluck S."/>
            <person name="Peters L."/>
            <person name="Mikhailova N."/>
            <person name="Teshima H."/>
            <person name="Detter J.C."/>
            <person name="Han C."/>
            <person name="Tapia R."/>
            <person name="Land M."/>
            <person name="Hauser L."/>
            <person name="Kyrpides N."/>
            <person name="Ivanova N."/>
            <person name="Pagani I."/>
            <person name="Jebbar M."/>
            <person name="Vannier P."/>
            <person name="Oger P."/>
            <person name="Cario A."/>
            <person name="Bartlett D."/>
            <person name="Noll K.M."/>
            <person name="Woyke T."/>
        </authorList>
    </citation>
    <scope>NUCLEOTIDE SEQUENCE [LARGE SCALE GENOMIC DNA]</scope>
    <source>
        <strain evidence="3">DSM 14283 / JCM 11233 / KA3</strain>
    </source>
</reference>
<evidence type="ECO:0000313" key="2">
    <source>
        <dbReference type="EMBL" id="AEX85658.1"/>
    </source>
</evidence>
<evidence type="ECO:0000259" key="1">
    <source>
        <dbReference type="Pfam" id="PF13477"/>
    </source>
</evidence>
<dbReference type="EMBL" id="CP003257">
    <property type="protein sequence ID" value="AEX85658.1"/>
    <property type="molecule type" value="Genomic_DNA"/>
</dbReference>
<sequence length="375" mass="44890">MKDLLIIGSTTSVFTNQLAEKLKSKQAFEKVDVLSFNKINKIQDTPFDNIYFFNDVNGYFYRFQKFIYFKRLFRNIHKYDIVNVHYLDKIIKFYWNDIKNTGKKIVISIWGSDFYKINNKERNSLKKIIYECDALTFANPIVANDFINYYGKNFLDKIYINKFGLYVLDIIKGYKHNSLKKDFFKEFFNIPKEKIVLTIGYSSSNNHQHLKILNNLKKLDPNFLDKFFFIFPMTYGDTQYRSEIEKILLNSNLNFRIFKDFMDYDEIAKLRLVSDIMINLPITDQLSGSMQEYIYAGNIVITGEWLPYNILWENGIKTINIKNIDEINDALIYAVENFDSLKSLYEKDNEKIYKISSWEYTIKDWIYMYNKLFNK</sequence>
<dbReference type="AlphaFoldDB" id="H2J2W7"/>
<dbReference type="HOGENOM" id="CLU_713096_0_0_0"/>
<protein>
    <recommendedName>
        <fullName evidence="1">Glycosyltransferase subfamily 4-like N-terminal domain-containing protein</fullName>
    </recommendedName>
</protein>
<dbReference type="OrthoDB" id="45368at2"/>
<evidence type="ECO:0000313" key="3">
    <source>
        <dbReference type="Proteomes" id="UP000007161"/>
    </source>
</evidence>
<name>H2J2W7_MARPK</name>
<dbReference type="Pfam" id="PF13477">
    <property type="entry name" value="Glyco_trans_4_2"/>
    <property type="match status" value="1"/>
</dbReference>
<organism evidence="2 3">
    <name type="scientific">Marinitoga piezophila (strain DSM 14283 / JCM 11233 / KA3)</name>
    <dbReference type="NCBI Taxonomy" id="443254"/>
    <lineage>
        <taxon>Bacteria</taxon>
        <taxon>Thermotogati</taxon>
        <taxon>Thermotogota</taxon>
        <taxon>Thermotogae</taxon>
        <taxon>Petrotogales</taxon>
        <taxon>Petrotogaceae</taxon>
        <taxon>Marinitoga</taxon>
    </lineage>
</organism>
<dbReference type="SUPFAM" id="SSF53756">
    <property type="entry name" value="UDP-Glycosyltransferase/glycogen phosphorylase"/>
    <property type="match status" value="1"/>
</dbReference>